<name>A0AAD9NWF0_RIDPI</name>
<dbReference type="Pfam" id="PF01390">
    <property type="entry name" value="SEA"/>
    <property type="match status" value="1"/>
</dbReference>
<protein>
    <recommendedName>
        <fullName evidence="2">SEA domain-containing protein</fullName>
    </recommendedName>
</protein>
<dbReference type="Proteomes" id="UP001209878">
    <property type="component" value="Unassembled WGS sequence"/>
</dbReference>
<dbReference type="EMBL" id="JAODUO010000311">
    <property type="protein sequence ID" value="KAK2183474.1"/>
    <property type="molecule type" value="Genomic_DNA"/>
</dbReference>
<sequence length="511" mass="55133">MTPLQNPDYPSRTGSDVSRRYNSDSDTGEHSASWEQFRKDTTSGNSTGNSLSTASSRLLDRLSRPPVQRHRRRGQASSSRSSGTYQHVDQTGSTGSPLSSRTDGSDRRAISFQGEENPDHQSSTGSDLSSRNNASFDTGDERRSTGVQIYAGTSSGTSTGISKWRPLVSSHVPSSGSSISSTDTESFSQHGHSRHRPVVCLIITLVIFACAVGITLTVKSLQTVVTGAYRLTKKNYTSDLKNLSSDTARQLASEFCSGVEETFTENPKMSYEGCHVTKFSKGSVITDFKLRFGTTFDDNTELKNTLDTASGLQSFGPTLGGITVQKSTTTSTASMSDVATDYSTELFTSPTDVPSLTTTPAVGMSDVATDYSTELFTSPTDVPSPTTTPAVGMSDVATDYSTELFTSPTDVPSPTTTPAVGMSDVQQIIRQNCSQAQQMYRHKRQTPAVGMSDVATDYSTELFTSPTDVPSQTTTPAVGMSDVQQIIRQNCSQAQQMYRHQRQHQQSACQM</sequence>
<keyword evidence="4" id="KW-1185">Reference proteome</keyword>
<organism evidence="3 4">
    <name type="scientific">Ridgeia piscesae</name>
    <name type="common">Tubeworm</name>
    <dbReference type="NCBI Taxonomy" id="27915"/>
    <lineage>
        <taxon>Eukaryota</taxon>
        <taxon>Metazoa</taxon>
        <taxon>Spiralia</taxon>
        <taxon>Lophotrochozoa</taxon>
        <taxon>Annelida</taxon>
        <taxon>Polychaeta</taxon>
        <taxon>Sedentaria</taxon>
        <taxon>Canalipalpata</taxon>
        <taxon>Sabellida</taxon>
        <taxon>Siboglinidae</taxon>
        <taxon>Ridgeia</taxon>
    </lineage>
</organism>
<comment type="caution">
    <text evidence="3">The sequence shown here is derived from an EMBL/GenBank/DDBJ whole genome shotgun (WGS) entry which is preliminary data.</text>
</comment>
<feature type="compositionally biased region" description="Low complexity" evidence="1">
    <location>
        <begin position="42"/>
        <end position="56"/>
    </location>
</feature>
<evidence type="ECO:0000313" key="4">
    <source>
        <dbReference type="Proteomes" id="UP001209878"/>
    </source>
</evidence>
<feature type="domain" description="SEA" evidence="2">
    <location>
        <begin position="221"/>
        <end position="336"/>
    </location>
</feature>
<dbReference type="AlphaFoldDB" id="A0AAD9NWF0"/>
<dbReference type="SUPFAM" id="SSF82671">
    <property type="entry name" value="SEA domain"/>
    <property type="match status" value="1"/>
</dbReference>
<dbReference type="PROSITE" id="PS50024">
    <property type="entry name" value="SEA"/>
    <property type="match status" value="1"/>
</dbReference>
<proteinExistence type="predicted"/>
<feature type="compositionally biased region" description="Polar residues" evidence="1">
    <location>
        <begin position="84"/>
        <end position="102"/>
    </location>
</feature>
<feature type="compositionally biased region" description="Low complexity" evidence="1">
    <location>
        <begin position="169"/>
        <end position="188"/>
    </location>
</feature>
<dbReference type="Gene3D" id="3.30.70.960">
    <property type="entry name" value="SEA domain"/>
    <property type="match status" value="1"/>
</dbReference>
<evidence type="ECO:0000313" key="3">
    <source>
        <dbReference type="EMBL" id="KAK2183474.1"/>
    </source>
</evidence>
<feature type="region of interest" description="Disordered" evidence="1">
    <location>
        <begin position="1"/>
        <end position="190"/>
    </location>
</feature>
<feature type="compositionally biased region" description="Basic and acidic residues" evidence="1">
    <location>
        <begin position="17"/>
        <end position="29"/>
    </location>
</feature>
<feature type="compositionally biased region" description="Polar residues" evidence="1">
    <location>
        <begin position="120"/>
        <end position="136"/>
    </location>
</feature>
<accession>A0AAD9NWF0</accession>
<dbReference type="InterPro" id="IPR000082">
    <property type="entry name" value="SEA_dom"/>
</dbReference>
<gene>
    <name evidence="3" type="ORF">NP493_312g10006</name>
</gene>
<reference evidence="3" key="1">
    <citation type="journal article" date="2023" name="Mol. Biol. Evol.">
        <title>Third-Generation Sequencing Reveals the Adaptive Role of the Epigenome in Three Deep-Sea Polychaetes.</title>
        <authorList>
            <person name="Perez M."/>
            <person name="Aroh O."/>
            <person name="Sun Y."/>
            <person name="Lan Y."/>
            <person name="Juniper S.K."/>
            <person name="Young C.R."/>
            <person name="Angers B."/>
            <person name="Qian P.Y."/>
        </authorList>
    </citation>
    <scope>NUCLEOTIDE SEQUENCE</scope>
    <source>
        <strain evidence="3">R07B-5</strain>
    </source>
</reference>
<evidence type="ECO:0000256" key="1">
    <source>
        <dbReference type="SAM" id="MobiDB-lite"/>
    </source>
</evidence>
<evidence type="ECO:0000259" key="2">
    <source>
        <dbReference type="PROSITE" id="PS50024"/>
    </source>
</evidence>
<dbReference type="InterPro" id="IPR036364">
    <property type="entry name" value="SEA_dom_sf"/>
</dbReference>